<protein>
    <submittedName>
        <fullName evidence="1">DUF4439 domain-containing protein</fullName>
    </submittedName>
</protein>
<name>A0A553K2P6_9ACTN</name>
<evidence type="ECO:0000313" key="2">
    <source>
        <dbReference type="Proteomes" id="UP000317638"/>
    </source>
</evidence>
<gene>
    <name evidence="1" type="ORF">FOJ82_07705</name>
</gene>
<dbReference type="Proteomes" id="UP000317638">
    <property type="component" value="Unassembled WGS sequence"/>
</dbReference>
<dbReference type="OrthoDB" id="3727294at2"/>
<organism evidence="1 2">
    <name type="scientific">Tessaracoccus rhinocerotis</name>
    <dbReference type="NCBI Taxonomy" id="1689449"/>
    <lineage>
        <taxon>Bacteria</taxon>
        <taxon>Bacillati</taxon>
        <taxon>Actinomycetota</taxon>
        <taxon>Actinomycetes</taxon>
        <taxon>Propionibacteriales</taxon>
        <taxon>Propionibacteriaceae</taxon>
        <taxon>Tessaracoccus</taxon>
    </lineage>
</organism>
<sequence>MGSTSSVSWLSCMGILRFGCVTRLCDPQAYAATPRSTSRSAISPRKHPSQARRIADRVVVMRSTRRGLLALAAGLPAAVLAACSPSPIVTGGPSAPFSPTPTGPVQSPGAARAADWTTRLRALVGTAPAQDADWAAAVTAQADAHLVRLDAADPLVPDAEPVFTPSPAPAPTTAPFEDALAALLAEGADLFGELVTDAQSQPERLLHASLAAAAAGLRNRALAPVPGEGTPIRFPETSLDGSLLVALSHVWALLHGLEVGLGRLPEGDVHDAARRRLAEAREQRNHLRAAVDGDSPEQEVAYEMPNPMTTPEEITDALAVLEQGLLDALARLVATGTEGTDWLQEMLQQVPQVQAWGGRLPHWPGWAQV</sequence>
<dbReference type="SUPFAM" id="SSF47240">
    <property type="entry name" value="Ferritin-like"/>
    <property type="match status" value="1"/>
</dbReference>
<proteinExistence type="predicted"/>
<dbReference type="AlphaFoldDB" id="A0A553K2P6"/>
<dbReference type="EMBL" id="VKKG01000002">
    <property type="protein sequence ID" value="TRY18977.1"/>
    <property type="molecule type" value="Genomic_DNA"/>
</dbReference>
<comment type="caution">
    <text evidence="1">The sequence shown here is derived from an EMBL/GenBank/DDBJ whole genome shotgun (WGS) entry which is preliminary data.</text>
</comment>
<evidence type="ECO:0000313" key="1">
    <source>
        <dbReference type="EMBL" id="TRY18977.1"/>
    </source>
</evidence>
<dbReference type="Gene3D" id="1.20.1260.10">
    <property type="match status" value="1"/>
</dbReference>
<reference evidence="1 2" key="1">
    <citation type="submission" date="2019-07" db="EMBL/GenBank/DDBJ databases">
        <authorList>
            <person name="Zhou L.-Y."/>
        </authorList>
    </citation>
    <scope>NUCLEOTIDE SEQUENCE [LARGE SCALE GENOMIC DNA]</scope>
    <source>
        <strain evidence="1 2">YIM 101269</strain>
    </source>
</reference>
<keyword evidence="2" id="KW-1185">Reference proteome</keyword>
<dbReference type="InterPro" id="IPR009078">
    <property type="entry name" value="Ferritin-like_SF"/>
</dbReference>
<accession>A0A553K2P6</accession>
<dbReference type="InterPro" id="IPR012347">
    <property type="entry name" value="Ferritin-like"/>
</dbReference>